<reference evidence="7 8" key="2">
    <citation type="journal article" date="2022" name="Microorganisms">
        <title>Complete Genome Sequences of Two Flavobacterium ammonificans Strains and a Flavobacterium ammoniigenes Strain of Ammonifying Bacterioplankton Isolated from Surface River Water.</title>
        <authorList>
            <person name="Suda W."/>
            <person name="Ogata Y."/>
            <person name="Shindo C."/>
            <person name="Watanabe K."/>
        </authorList>
    </citation>
    <scope>NUCLEOTIDE SEQUENCE [LARGE SCALE GENOMIC DNA]</scope>
    <source>
        <strain evidence="7 8">GENT11</strain>
    </source>
</reference>
<dbReference type="Gene3D" id="2.30.30.60">
    <property type="match status" value="1"/>
</dbReference>
<evidence type="ECO:0000313" key="8">
    <source>
        <dbReference type="Proteomes" id="UP001319865"/>
    </source>
</evidence>
<dbReference type="InterPro" id="IPR045275">
    <property type="entry name" value="MscS_archaea/bacteria_type"/>
</dbReference>
<evidence type="ECO:0000259" key="6">
    <source>
        <dbReference type="Pfam" id="PF00924"/>
    </source>
</evidence>
<evidence type="ECO:0000256" key="1">
    <source>
        <dbReference type="ARBA" id="ARBA00004370"/>
    </source>
</evidence>
<dbReference type="Proteomes" id="UP001319865">
    <property type="component" value="Chromosome"/>
</dbReference>
<dbReference type="EMBL" id="AP025183">
    <property type="protein sequence ID" value="BDB53205.1"/>
    <property type="molecule type" value="Genomic_DNA"/>
</dbReference>
<protein>
    <recommendedName>
        <fullName evidence="6">Mechanosensitive ion channel MscS domain-containing protein</fullName>
    </recommendedName>
</protein>
<dbReference type="InterPro" id="IPR006685">
    <property type="entry name" value="MscS_channel_2nd"/>
</dbReference>
<evidence type="ECO:0000256" key="4">
    <source>
        <dbReference type="ARBA" id="ARBA00023136"/>
    </source>
</evidence>
<reference evidence="7 8" key="1">
    <citation type="journal article" date="2022" name="Int. J. Syst. Evol. Microbiol.">
        <title>Flavobacterium ammonificans sp. nov. and Flavobacterium ammoniigenes sp. nov., ammonifying bacteria isolated from surface river water.</title>
        <authorList>
            <person name="Watanabe K."/>
            <person name="Kitamura T."/>
            <person name="Ogata Y."/>
            <person name="Shindo C."/>
            <person name="Suda W."/>
        </authorList>
    </citation>
    <scope>NUCLEOTIDE SEQUENCE [LARGE SCALE GENOMIC DNA]</scope>
    <source>
        <strain evidence="7 8">GENT11</strain>
    </source>
</reference>
<dbReference type="PANTHER" id="PTHR30221">
    <property type="entry name" value="SMALL-CONDUCTANCE MECHANOSENSITIVE CHANNEL"/>
    <property type="match status" value="1"/>
</dbReference>
<evidence type="ECO:0000256" key="5">
    <source>
        <dbReference type="SAM" id="Phobius"/>
    </source>
</evidence>
<sequence>MMTTTLFDDYAREAIATGIVLILLVVLRVITTKLVRRYARLSQTVERRTNLVIKYLHLLINIFLIIALTIIWGVDAKDIIIAVSSLATVVGVAMVAQWSILSNITSGIILFFSYPFKIGDTIQIHDKDFSIIAEIDDIGAFYISMITKEGELVIYPNSLVLQKGISIVKTEFLSSEFTD</sequence>
<organism evidence="7 8">
    <name type="scientific">Flavobacterium ammonificans</name>
    <dbReference type="NCBI Taxonomy" id="1751056"/>
    <lineage>
        <taxon>Bacteria</taxon>
        <taxon>Pseudomonadati</taxon>
        <taxon>Bacteroidota</taxon>
        <taxon>Flavobacteriia</taxon>
        <taxon>Flavobacteriales</taxon>
        <taxon>Flavobacteriaceae</taxon>
        <taxon>Flavobacterium</taxon>
    </lineage>
</organism>
<evidence type="ECO:0000256" key="3">
    <source>
        <dbReference type="ARBA" id="ARBA00022989"/>
    </source>
</evidence>
<keyword evidence="4 5" id="KW-0472">Membrane</keyword>
<proteinExistence type="predicted"/>
<evidence type="ECO:0000256" key="2">
    <source>
        <dbReference type="ARBA" id="ARBA00022692"/>
    </source>
</evidence>
<dbReference type="RefSeq" id="WP_229329339.1">
    <property type="nucleotide sequence ID" value="NZ_AP025183.1"/>
</dbReference>
<dbReference type="InterPro" id="IPR023408">
    <property type="entry name" value="MscS_beta-dom_sf"/>
</dbReference>
<dbReference type="Gene3D" id="1.10.287.1260">
    <property type="match status" value="1"/>
</dbReference>
<feature type="transmembrane region" description="Helical" evidence="5">
    <location>
        <begin position="14"/>
        <end position="31"/>
    </location>
</feature>
<dbReference type="Pfam" id="PF00924">
    <property type="entry name" value="MS_channel_2nd"/>
    <property type="match status" value="1"/>
</dbReference>
<keyword evidence="8" id="KW-1185">Reference proteome</keyword>
<keyword evidence="3 5" id="KW-1133">Transmembrane helix</keyword>
<feature type="transmembrane region" description="Helical" evidence="5">
    <location>
        <begin position="52"/>
        <end position="73"/>
    </location>
</feature>
<keyword evidence="2 5" id="KW-0812">Transmembrane</keyword>
<dbReference type="PANTHER" id="PTHR30221:SF8">
    <property type="entry name" value="SMALL-CONDUCTANCE MECHANOSENSITIVE CHANNEL"/>
    <property type="match status" value="1"/>
</dbReference>
<accession>A0ABN6KVR4</accession>
<feature type="domain" description="Mechanosensitive ion channel MscS" evidence="6">
    <location>
        <begin position="100"/>
        <end position="163"/>
    </location>
</feature>
<comment type="subcellular location">
    <subcellularLocation>
        <location evidence="1">Membrane</location>
    </subcellularLocation>
</comment>
<name>A0ABN6KVR4_9FLAO</name>
<gene>
    <name evidence="7" type="ORF">GENT11_15170</name>
</gene>
<dbReference type="InterPro" id="IPR010920">
    <property type="entry name" value="LSM_dom_sf"/>
</dbReference>
<feature type="transmembrane region" description="Helical" evidence="5">
    <location>
        <begin position="79"/>
        <end position="101"/>
    </location>
</feature>
<evidence type="ECO:0000313" key="7">
    <source>
        <dbReference type="EMBL" id="BDB53205.1"/>
    </source>
</evidence>
<dbReference type="SUPFAM" id="SSF50182">
    <property type="entry name" value="Sm-like ribonucleoproteins"/>
    <property type="match status" value="1"/>
</dbReference>